<dbReference type="SUPFAM" id="SSF144232">
    <property type="entry name" value="HIT/MYND zinc finger-like"/>
    <property type="match status" value="1"/>
</dbReference>
<evidence type="ECO:0000256" key="5">
    <source>
        <dbReference type="SAM" id="MobiDB-lite"/>
    </source>
</evidence>
<evidence type="ECO:0000256" key="3">
    <source>
        <dbReference type="ARBA" id="ARBA00022833"/>
    </source>
</evidence>
<keyword evidence="3" id="KW-0862">Zinc</keyword>
<evidence type="ECO:0000259" key="6">
    <source>
        <dbReference type="PROSITE" id="PS50865"/>
    </source>
</evidence>
<organism evidence="7 8">
    <name type="scientific">Hibiscus syriacus</name>
    <name type="common">Rose of Sharon</name>
    <dbReference type="NCBI Taxonomy" id="106335"/>
    <lineage>
        <taxon>Eukaryota</taxon>
        <taxon>Viridiplantae</taxon>
        <taxon>Streptophyta</taxon>
        <taxon>Embryophyta</taxon>
        <taxon>Tracheophyta</taxon>
        <taxon>Spermatophyta</taxon>
        <taxon>Magnoliopsida</taxon>
        <taxon>eudicotyledons</taxon>
        <taxon>Gunneridae</taxon>
        <taxon>Pentapetalae</taxon>
        <taxon>rosids</taxon>
        <taxon>malvids</taxon>
        <taxon>Malvales</taxon>
        <taxon>Malvaceae</taxon>
        <taxon>Malvoideae</taxon>
        <taxon>Hibiscus</taxon>
    </lineage>
</organism>
<dbReference type="PROSITE" id="PS01360">
    <property type="entry name" value="ZF_MYND_1"/>
    <property type="match status" value="1"/>
</dbReference>
<feature type="domain" description="MYND-type" evidence="6">
    <location>
        <begin position="12"/>
        <end position="50"/>
    </location>
</feature>
<proteinExistence type="predicted"/>
<dbReference type="InterPro" id="IPR007320">
    <property type="entry name" value="PDCD2_C"/>
</dbReference>
<dbReference type="PROSITE" id="PS50865">
    <property type="entry name" value="ZF_MYND_2"/>
    <property type="match status" value="1"/>
</dbReference>
<evidence type="ECO:0000256" key="1">
    <source>
        <dbReference type="ARBA" id="ARBA00022723"/>
    </source>
</evidence>
<dbReference type="InterPro" id="IPR002893">
    <property type="entry name" value="Znf_MYND"/>
</dbReference>
<gene>
    <name evidence="7" type="ORF">F3Y22_tig00112281pilonHSYRG00320</name>
</gene>
<evidence type="ECO:0000256" key="2">
    <source>
        <dbReference type="ARBA" id="ARBA00022771"/>
    </source>
</evidence>
<sequence length="267" mass="29891">MSSQSKIGAPLCNWCGAWKGDKFCCSCKVTRYCSQKHQVMHWHSGHKLECQQLSVSHQSSDSNGRHAASKSLWTEYEIQNEHESEYDTEMSGDEGHANNSLIPRNRDDETMKSLMDNFEGDGDKKSWASFQPGIQIAETIAAVISWSCHRPKLILRNFVVGNRFTLVAVCRARNLAGGRPSNVDIPLCNYCGGRLCFEFQILPQLLYYFDVKNDAGSLDWATIVVYTCEASCEGVGYKQEFAWKWGCGGVCRFIPSGLGRAVNDGYV</sequence>
<dbReference type="AlphaFoldDB" id="A0A6A2X2A8"/>
<dbReference type="Pfam" id="PF04194">
    <property type="entry name" value="PDCD2_C"/>
    <property type="match status" value="1"/>
</dbReference>
<dbReference type="PANTHER" id="PTHR12298">
    <property type="entry name" value="PCDC2 PROGRAMMED CELL DEATH PROTEIN 2 -RELATED"/>
    <property type="match status" value="1"/>
</dbReference>
<keyword evidence="8" id="KW-1185">Reference proteome</keyword>
<comment type="caution">
    <text evidence="7">The sequence shown here is derived from an EMBL/GenBank/DDBJ whole genome shotgun (WGS) entry which is preliminary data.</text>
</comment>
<evidence type="ECO:0000256" key="4">
    <source>
        <dbReference type="PROSITE-ProRule" id="PRU00134"/>
    </source>
</evidence>
<dbReference type="PANTHER" id="PTHR12298:SF4">
    <property type="entry name" value="PROGRAMMED CELL DEATH PROTEIN 2"/>
    <property type="match status" value="1"/>
</dbReference>
<dbReference type="Proteomes" id="UP000436088">
    <property type="component" value="Unassembled WGS sequence"/>
</dbReference>
<reference evidence="7" key="1">
    <citation type="submission" date="2019-09" db="EMBL/GenBank/DDBJ databases">
        <title>Draft genome information of white flower Hibiscus syriacus.</title>
        <authorList>
            <person name="Kim Y.-M."/>
        </authorList>
    </citation>
    <scope>NUCLEOTIDE SEQUENCE [LARGE SCALE GENOMIC DNA]</scope>
    <source>
        <strain evidence="7">YM2019G1</strain>
    </source>
</reference>
<keyword evidence="1" id="KW-0479">Metal-binding</keyword>
<dbReference type="GO" id="GO:0008270">
    <property type="term" value="F:zinc ion binding"/>
    <property type="evidence" value="ECO:0007669"/>
    <property type="project" value="UniProtKB-KW"/>
</dbReference>
<feature type="region of interest" description="Disordered" evidence="5">
    <location>
        <begin position="83"/>
        <end position="104"/>
    </location>
</feature>
<dbReference type="Pfam" id="PF01753">
    <property type="entry name" value="zf-MYND"/>
    <property type="match status" value="1"/>
</dbReference>
<dbReference type="GO" id="GO:0005737">
    <property type="term" value="C:cytoplasm"/>
    <property type="evidence" value="ECO:0007669"/>
    <property type="project" value="InterPro"/>
</dbReference>
<keyword evidence="2 4" id="KW-0863">Zinc-finger</keyword>
<evidence type="ECO:0000313" key="8">
    <source>
        <dbReference type="Proteomes" id="UP000436088"/>
    </source>
</evidence>
<name>A0A6A2X2A8_HIBSY</name>
<evidence type="ECO:0000313" key="7">
    <source>
        <dbReference type="EMBL" id="KAE8668962.1"/>
    </source>
</evidence>
<accession>A0A6A2X2A8</accession>
<protein>
    <submittedName>
        <fullName evidence="7">Zinc finger (MYND type) family protein</fullName>
    </submittedName>
</protein>
<dbReference type="Gene3D" id="6.10.140.2220">
    <property type="match status" value="1"/>
</dbReference>
<dbReference type="EMBL" id="VEPZ02001541">
    <property type="protein sequence ID" value="KAE8668962.1"/>
    <property type="molecule type" value="Genomic_DNA"/>
</dbReference>